<protein>
    <recommendedName>
        <fullName evidence="1">PTS EIIA type-2 domain-containing protein</fullName>
    </recommendedName>
</protein>
<dbReference type="PANTHER" id="PTHR47738">
    <property type="entry name" value="PTS SYSTEM FRUCTOSE-LIKE EIIA COMPONENT-RELATED"/>
    <property type="match status" value="1"/>
</dbReference>
<dbReference type="CDD" id="cd00211">
    <property type="entry name" value="PTS_IIA_fru"/>
    <property type="match status" value="1"/>
</dbReference>
<sequence length="228" mass="25821">MAKWLLVSEVVQLLHVPEATIYRWIRQGDIPCVVRRGKYYFKQSTLFSWAESKHIHIQEHLLDRQKNKKEVKPSKFQLIEALKTGNVFHDVPSASIEILFQEVSSRMDLPQPVKVSLTEQLLQREKISSTGIGNGFAIPHPKTPLGQQINQSIVGTFFLQSPLDFKAPDGLPVTAVFVLLSTDSYHHLQLLSQLVRLLGNSIVNDMLNRSPSLEILVAQFEKTLAETT</sequence>
<dbReference type="InterPro" id="IPR016152">
    <property type="entry name" value="PTrfase/Anion_transptr"/>
</dbReference>
<proteinExistence type="predicted"/>
<dbReference type="GO" id="GO:0030295">
    <property type="term" value="F:protein kinase activator activity"/>
    <property type="evidence" value="ECO:0007669"/>
    <property type="project" value="TreeGrafter"/>
</dbReference>
<dbReference type="PROSITE" id="PS51094">
    <property type="entry name" value="PTS_EIIA_TYPE_2"/>
    <property type="match status" value="1"/>
</dbReference>
<dbReference type="EMBL" id="UINC01023406">
    <property type="protein sequence ID" value="SVA95000.1"/>
    <property type="molecule type" value="Genomic_DNA"/>
</dbReference>
<dbReference type="SUPFAM" id="SSF55804">
    <property type="entry name" value="Phoshotransferase/anion transport protein"/>
    <property type="match status" value="1"/>
</dbReference>
<dbReference type="InterPro" id="IPR009061">
    <property type="entry name" value="DNA-bd_dom_put_sf"/>
</dbReference>
<reference evidence="2" key="1">
    <citation type="submission" date="2018-05" db="EMBL/GenBank/DDBJ databases">
        <authorList>
            <person name="Lanie J.A."/>
            <person name="Ng W.-L."/>
            <person name="Kazmierczak K.M."/>
            <person name="Andrzejewski T.M."/>
            <person name="Davidsen T.M."/>
            <person name="Wayne K.J."/>
            <person name="Tettelin H."/>
            <person name="Glass J.I."/>
            <person name="Rusch D."/>
            <person name="Podicherti R."/>
            <person name="Tsui H.-C.T."/>
            <person name="Winkler M.E."/>
        </authorList>
    </citation>
    <scope>NUCLEOTIDE SEQUENCE</scope>
</reference>
<evidence type="ECO:0000313" key="2">
    <source>
        <dbReference type="EMBL" id="SVA95000.1"/>
    </source>
</evidence>
<dbReference type="InterPro" id="IPR051541">
    <property type="entry name" value="PTS_SugarTrans_NitroReg"/>
</dbReference>
<organism evidence="2">
    <name type="scientific">marine metagenome</name>
    <dbReference type="NCBI Taxonomy" id="408172"/>
    <lineage>
        <taxon>unclassified sequences</taxon>
        <taxon>metagenomes</taxon>
        <taxon>ecological metagenomes</taxon>
    </lineage>
</organism>
<evidence type="ECO:0000259" key="1">
    <source>
        <dbReference type="PROSITE" id="PS51094"/>
    </source>
</evidence>
<dbReference type="Gene3D" id="3.40.930.10">
    <property type="entry name" value="Mannitol-specific EII, Chain A"/>
    <property type="match status" value="1"/>
</dbReference>
<dbReference type="Pfam" id="PF12728">
    <property type="entry name" value="HTH_17"/>
    <property type="match status" value="1"/>
</dbReference>
<name>A0A382A0G2_9ZZZZ</name>
<dbReference type="PANTHER" id="PTHR47738:SF1">
    <property type="entry name" value="NITROGEN REGULATORY PROTEIN"/>
    <property type="match status" value="1"/>
</dbReference>
<dbReference type="SUPFAM" id="SSF46955">
    <property type="entry name" value="Putative DNA-binding domain"/>
    <property type="match status" value="1"/>
</dbReference>
<gene>
    <name evidence="2" type="ORF">METZ01_LOCUS147854</name>
</gene>
<dbReference type="AlphaFoldDB" id="A0A382A0G2"/>
<feature type="domain" description="PTS EIIA type-2" evidence="1">
    <location>
        <begin position="80"/>
        <end position="223"/>
    </location>
</feature>
<dbReference type="InterPro" id="IPR041657">
    <property type="entry name" value="HTH_17"/>
</dbReference>
<dbReference type="InterPro" id="IPR002178">
    <property type="entry name" value="PTS_EIIA_type-2_dom"/>
</dbReference>
<accession>A0A382A0G2</accession>
<dbReference type="Pfam" id="PF00359">
    <property type="entry name" value="PTS_EIIA_2"/>
    <property type="match status" value="1"/>
</dbReference>